<evidence type="ECO:0000313" key="18">
    <source>
        <dbReference type="Proteomes" id="UP000037891"/>
    </source>
</evidence>
<evidence type="ECO:0000256" key="16">
    <source>
        <dbReference type="HAMAP-Rule" id="MF_01274"/>
    </source>
</evidence>
<comment type="pathway">
    <text evidence="4 16">Cofactor biosynthesis; coenzyme A biosynthesis; CoA from (R)-pantothenate: step 1/5.</text>
</comment>
<comment type="function">
    <text evidence="16">Catalyzes the phosphorylation of pantothenate (Pan), the first step in CoA biosynthesis.</text>
</comment>
<dbReference type="EC" id="2.7.1.33" evidence="6 16"/>
<comment type="catalytic activity">
    <reaction evidence="1 16">
        <text>(R)-pantothenate + ATP = (R)-4'-phosphopantothenate + ADP + H(+)</text>
        <dbReference type="Rhea" id="RHEA:16373"/>
        <dbReference type="ChEBI" id="CHEBI:10986"/>
        <dbReference type="ChEBI" id="CHEBI:15378"/>
        <dbReference type="ChEBI" id="CHEBI:29032"/>
        <dbReference type="ChEBI" id="CHEBI:30616"/>
        <dbReference type="ChEBI" id="CHEBI:456216"/>
        <dbReference type="EC" id="2.7.1.33"/>
    </reaction>
</comment>
<feature type="binding site" evidence="16">
    <location>
        <begin position="100"/>
        <end position="103"/>
    </location>
    <ligand>
        <name>substrate</name>
    </ligand>
</feature>
<reference evidence="17 18" key="1">
    <citation type="submission" date="2015-07" db="EMBL/GenBank/DDBJ databases">
        <authorList>
            <person name="Noorani M."/>
        </authorList>
    </citation>
    <scope>NUCLEOTIDE SEQUENCE [LARGE SCALE GENOMIC DNA]</scope>
    <source>
        <strain evidence="17 18">0788_9</strain>
    </source>
</reference>
<evidence type="ECO:0000256" key="15">
    <source>
        <dbReference type="ARBA" id="ARBA00040883"/>
    </source>
</evidence>
<dbReference type="AlphaFoldDB" id="A0A0N0GEU7"/>
<dbReference type="UniPathway" id="UPA00241">
    <property type="reaction ID" value="UER00352"/>
</dbReference>
<keyword evidence="16" id="KW-0479">Metal-binding</keyword>
<dbReference type="GO" id="GO:0015937">
    <property type="term" value="P:coenzyme A biosynthetic process"/>
    <property type="evidence" value="ECO:0007669"/>
    <property type="project" value="UniProtKB-UniRule"/>
</dbReference>
<evidence type="ECO:0000256" key="13">
    <source>
        <dbReference type="ARBA" id="ARBA00022993"/>
    </source>
</evidence>
<keyword evidence="12 16" id="KW-0630">Potassium</keyword>
<dbReference type="HAMAP" id="MF_01274">
    <property type="entry name" value="Pantothen_kinase_3"/>
    <property type="match status" value="1"/>
</dbReference>
<keyword evidence="9 16" id="KW-0547">Nucleotide-binding</keyword>
<comment type="cofactor">
    <cofactor evidence="2">
        <name>K(+)</name>
        <dbReference type="ChEBI" id="CHEBI:29103"/>
    </cofactor>
</comment>
<organism evidence="17 18">
    <name type="scientific">Pseudomonas syringae pv. cilantro</name>
    <dbReference type="NCBI Taxonomy" id="81035"/>
    <lineage>
        <taxon>Bacteria</taxon>
        <taxon>Pseudomonadati</taxon>
        <taxon>Pseudomonadota</taxon>
        <taxon>Gammaproteobacteria</taxon>
        <taxon>Pseudomonadales</taxon>
        <taxon>Pseudomonadaceae</taxon>
        <taxon>Pseudomonas</taxon>
        <taxon>Pseudomonas syringae</taxon>
    </lineage>
</organism>
<evidence type="ECO:0000256" key="1">
    <source>
        <dbReference type="ARBA" id="ARBA00001206"/>
    </source>
</evidence>
<dbReference type="NCBIfam" id="NF009859">
    <property type="entry name" value="PRK13322.1-4"/>
    <property type="match status" value="1"/>
</dbReference>
<evidence type="ECO:0000256" key="5">
    <source>
        <dbReference type="ARBA" id="ARBA00011738"/>
    </source>
</evidence>
<evidence type="ECO:0000256" key="7">
    <source>
        <dbReference type="ARBA" id="ARBA00022490"/>
    </source>
</evidence>
<proteinExistence type="inferred from homology"/>
<evidence type="ECO:0000313" key="17">
    <source>
        <dbReference type="EMBL" id="KPC29946.1"/>
    </source>
</evidence>
<dbReference type="PATRIC" id="fig|81035.3.peg.1409"/>
<dbReference type="GO" id="GO:0004594">
    <property type="term" value="F:pantothenate kinase activity"/>
    <property type="evidence" value="ECO:0007669"/>
    <property type="project" value="UniProtKB-UniRule"/>
</dbReference>
<reference evidence="17 18" key="2">
    <citation type="submission" date="2015-10" db="EMBL/GenBank/DDBJ databases">
        <title>Comparative genomics and high-throughput reverse genetic screens identify a new phytobacterial MAMP and an Arabidopsis receptor required for immune elicitation.</title>
        <authorList>
            <person name="Mott G.A."/>
            <person name="Thakur S."/>
            <person name="Wang P.W."/>
            <person name="Desveaux D."/>
            <person name="Guttman D.S."/>
        </authorList>
    </citation>
    <scope>NUCLEOTIDE SEQUENCE [LARGE SCALE GENOMIC DNA]</scope>
    <source>
        <strain evidence="17 18">0788_9</strain>
    </source>
</reference>
<feature type="active site" description="Proton acceptor" evidence="16">
    <location>
        <position position="102"/>
    </location>
</feature>
<evidence type="ECO:0000256" key="6">
    <source>
        <dbReference type="ARBA" id="ARBA00012102"/>
    </source>
</evidence>
<dbReference type="RefSeq" id="WP_054086291.1">
    <property type="nucleotide sequence ID" value="NZ_LGLN01000056.1"/>
</dbReference>
<dbReference type="EMBL" id="LGLN01000056">
    <property type="protein sequence ID" value="KPC29946.1"/>
    <property type="molecule type" value="Genomic_DNA"/>
</dbReference>
<dbReference type="GO" id="GO:0005737">
    <property type="term" value="C:cytoplasm"/>
    <property type="evidence" value="ECO:0007669"/>
    <property type="project" value="UniProtKB-SubCell"/>
</dbReference>
<sequence>MILELDCGNSFIKWRVMGTDGTSLLSGGVVDSDQALLEQLGSLASVEVTGCRLVSVRSSEETDELVSALTAALAISPVRALPARELAGVTNGYDDYMRLGLDRWLAFVGAYTIVRNACMVIDLGTAVTSDFVDAQGQHLGGFICPGMPLMRSELRTHTRRIRYNDTEAEKALVRLVPGRATAEAVERGCSLMLRGFVLTQLEIARGYWGDDFTVFVTGGDAPLVSDVVPGARVVPDLIFVGLALACPLR</sequence>
<dbReference type="InterPro" id="IPR043129">
    <property type="entry name" value="ATPase_NBD"/>
</dbReference>
<feature type="binding site" evidence="16">
    <location>
        <begin position="6"/>
        <end position="13"/>
    </location>
    <ligand>
        <name>ATP</name>
        <dbReference type="ChEBI" id="CHEBI:30616"/>
    </ligand>
</feature>
<dbReference type="GO" id="GO:0005524">
    <property type="term" value="F:ATP binding"/>
    <property type="evidence" value="ECO:0007669"/>
    <property type="project" value="UniProtKB-UniRule"/>
</dbReference>
<dbReference type="Gene3D" id="3.30.420.40">
    <property type="match status" value="2"/>
</dbReference>
<dbReference type="PANTHER" id="PTHR34265">
    <property type="entry name" value="TYPE III PANTOTHENATE KINASE"/>
    <property type="match status" value="1"/>
</dbReference>
<evidence type="ECO:0000256" key="8">
    <source>
        <dbReference type="ARBA" id="ARBA00022679"/>
    </source>
</evidence>
<evidence type="ECO:0000256" key="9">
    <source>
        <dbReference type="ARBA" id="ARBA00022741"/>
    </source>
</evidence>
<comment type="caution">
    <text evidence="17">The sequence shown here is derived from an EMBL/GenBank/DDBJ whole genome shotgun (WGS) entry which is preliminary data.</text>
</comment>
<dbReference type="InterPro" id="IPR004619">
    <property type="entry name" value="Type_III_PanK"/>
</dbReference>
<feature type="binding site" evidence="16">
    <location>
        <position position="93"/>
    </location>
    <ligand>
        <name>substrate</name>
    </ligand>
</feature>
<comment type="similarity">
    <text evidence="14 16">Belongs to the type III pantothenate kinase family.</text>
</comment>
<evidence type="ECO:0000256" key="12">
    <source>
        <dbReference type="ARBA" id="ARBA00022958"/>
    </source>
</evidence>
<evidence type="ECO:0000256" key="11">
    <source>
        <dbReference type="ARBA" id="ARBA00022840"/>
    </source>
</evidence>
<protein>
    <recommendedName>
        <fullName evidence="15 16">Type III pantothenate kinase</fullName>
        <ecNumber evidence="6 16">2.7.1.33</ecNumber>
    </recommendedName>
    <alternativeName>
        <fullName evidence="16">PanK-III</fullName>
    </alternativeName>
    <alternativeName>
        <fullName evidence="16">Pantothenic acid kinase</fullName>
    </alternativeName>
</protein>
<accession>A0A0N0GEU7</accession>
<dbReference type="SUPFAM" id="SSF53067">
    <property type="entry name" value="Actin-like ATPase domain"/>
    <property type="match status" value="2"/>
</dbReference>
<dbReference type="CDD" id="cd24015">
    <property type="entry name" value="ASKHA_NBD_PanK-III"/>
    <property type="match status" value="1"/>
</dbReference>
<comment type="subcellular location">
    <subcellularLocation>
        <location evidence="3 16">Cytoplasm</location>
    </subcellularLocation>
</comment>
<comment type="cofactor">
    <cofactor evidence="16">
        <name>NH4(+)</name>
        <dbReference type="ChEBI" id="CHEBI:28938"/>
    </cofactor>
    <cofactor evidence="16">
        <name>K(+)</name>
        <dbReference type="ChEBI" id="CHEBI:29103"/>
    </cofactor>
    <text evidence="16">A monovalent cation. Ammonium or potassium.</text>
</comment>
<feature type="binding site" evidence="16">
    <location>
        <position position="181"/>
    </location>
    <ligand>
        <name>substrate</name>
    </ligand>
</feature>
<dbReference type="NCBIfam" id="NF009857">
    <property type="entry name" value="PRK13322.1-2"/>
    <property type="match status" value="1"/>
</dbReference>
<dbReference type="PANTHER" id="PTHR34265:SF1">
    <property type="entry name" value="TYPE III PANTOTHENATE KINASE"/>
    <property type="match status" value="1"/>
</dbReference>
<keyword evidence="11 16" id="KW-0067">ATP-binding</keyword>
<evidence type="ECO:0000256" key="3">
    <source>
        <dbReference type="ARBA" id="ARBA00004496"/>
    </source>
</evidence>
<comment type="subunit">
    <text evidence="5 16">Homodimer.</text>
</comment>
<dbReference type="Pfam" id="PF03309">
    <property type="entry name" value="Pan_kinase"/>
    <property type="match status" value="1"/>
</dbReference>
<keyword evidence="13 16" id="KW-0173">Coenzyme A biosynthesis</keyword>
<gene>
    <name evidence="16" type="primary">coaX</name>
    <name evidence="17" type="ORF">ABJ99_1320</name>
</gene>
<dbReference type="NCBIfam" id="TIGR00671">
    <property type="entry name" value="baf"/>
    <property type="match status" value="1"/>
</dbReference>
<evidence type="ECO:0000256" key="2">
    <source>
        <dbReference type="ARBA" id="ARBA00001958"/>
    </source>
</evidence>
<feature type="binding site" evidence="16">
    <location>
        <position position="125"/>
    </location>
    <ligand>
        <name>ATP</name>
        <dbReference type="ChEBI" id="CHEBI:30616"/>
    </ligand>
</feature>
<keyword evidence="8 16" id="KW-0808">Transferase</keyword>
<dbReference type="Proteomes" id="UP000037891">
    <property type="component" value="Unassembled WGS sequence"/>
</dbReference>
<evidence type="ECO:0000256" key="14">
    <source>
        <dbReference type="ARBA" id="ARBA00038036"/>
    </source>
</evidence>
<evidence type="ECO:0000256" key="10">
    <source>
        <dbReference type="ARBA" id="ARBA00022777"/>
    </source>
</evidence>
<feature type="binding site" evidence="16">
    <location>
        <position position="122"/>
    </location>
    <ligand>
        <name>K(+)</name>
        <dbReference type="ChEBI" id="CHEBI:29103"/>
    </ligand>
</feature>
<keyword evidence="10 16" id="KW-0418">Kinase</keyword>
<keyword evidence="7 16" id="KW-0963">Cytoplasm</keyword>
<evidence type="ECO:0000256" key="4">
    <source>
        <dbReference type="ARBA" id="ARBA00005225"/>
    </source>
</evidence>
<name>A0A0N0GEU7_PSESX</name>
<dbReference type="GO" id="GO:0046872">
    <property type="term" value="F:metal ion binding"/>
    <property type="evidence" value="ECO:0007669"/>
    <property type="project" value="UniProtKB-KW"/>
</dbReference>